<proteinExistence type="predicted"/>
<organism evidence="1 2">
    <name type="scientific">Lachnobacterium bovis DSM 14045</name>
    <dbReference type="NCBI Taxonomy" id="1122142"/>
    <lineage>
        <taxon>Bacteria</taxon>
        <taxon>Bacillati</taxon>
        <taxon>Bacillota</taxon>
        <taxon>Clostridia</taxon>
        <taxon>Lachnospirales</taxon>
        <taxon>Lachnospiraceae</taxon>
        <taxon>Lachnobacterium</taxon>
    </lineage>
</organism>
<evidence type="ECO:0000313" key="1">
    <source>
        <dbReference type="EMBL" id="SDY30848.1"/>
    </source>
</evidence>
<dbReference type="STRING" id="1122142.SAMN02910414_01239"/>
<evidence type="ECO:0000313" key="2">
    <source>
        <dbReference type="Proteomes" id="UP000183918"/>
    </source>
</evidence>
<accession>A0A1H3IUI4</accession>
<keyword evidence="2" id="KW-1185">Reference proteome</keyword>
<dbReference type="AlphaFoldDB" id="A0A1H3IUI4"/>
<dbReference type="Proteomes" id="UP000183918">
    <property type="component" value="Unassembled WGS sequence"/>
</dbReference>
<gene>
    <name evidence="1" type="ORF">SAMN02910414_01239</name>
</gene>
<dbReference type="EMBL" id="FNPG01000013">
    <property type="protein sequence ID" value="SDY30848.1"/>
    <property type="molecule type" value="Genomic_DNA"/>
</dbReference>
<dbReference type="OrthoDB" id="2046352at2"/>
<protein>
    <submittedName>
        <fullName evidence="1">Uncharacterized protein</fullName>
    </submittedName>
</protein>
<name>A0A1H3IUI4_9FIRM</name>
<reference evidence="1 2" key="1">
    <citation type="submission" date="2016-10" db="EMBL/GenBank/DDBJ databases">
        <authorList>
            <person name="de Groot N.N."/>
        </authorList>
    </citation>
    <scope>NUCLEOTIDE SEQUENCE [LARGE SCALE GENOMIC DNA]</scope>
    <source>
        <strain evidence="1 2">DSM 14045</strain>
    </source>
</reference>
<sequence length="109" mass="12772">MSDAIKCRCRRYFRSNDSECWSIEHDEGEGFVSEDVLVLQFTDTNDELVKALYLSKSEERINSEVILSYLLAIFEDLTNGEGSFTLKRQIDEHIDDYWPEDLVKKLNEI</sequence>
<dbReference type="RefSeq" id="WP_022750162.1">
    <property type="nucleotide sequence ID" value="NZ_FNPG01000013.1"/>
</dbReference>